<evidence type="ECO:0008006" key="4">
    <source>
        <dbReference type="Google" id="ProtNLM"/>
    </source>
</evidence>
<keyword evidence="3" id="KW-1185">Reference proteome</keyword>
<dbReference type="AlphaFoldDB" id="S3ZB42"/>
<evidence type="ECO:0000256" key="1">
    <source>
        <dbReference type="SAM" id="MobiDB-lite"/>
    </source>
</evidence>
<feature type="compositionally biased region" description="Basic and acidic residues" evidence="1">
    <location>
        <begin position="81"/>
        <end position="93"/>
    </location>
</feature>
<accession>S3ZB42</accession>
<dbReference type="PATRIC" id="fig|1286094.4.peg.6535"/>
<evidence type="ECO:0000313" key="3">
    <source>
        <dbReference type="Proteomes" id="UP000014629"/>
    </source>
</evidence>
<dbReference type="Proteomes" id="UP000014629">
    <property type="component" value="Unassembled WGS sequence"/>
</dbReference>
<feature type="region of interest" description="Disordered" evidence="1">
    <location>
        <begin position="73"/>
        <end position="144"/>
    </location>
</feature>
<evidence type="ECO:0000313" key="2">
    <source>
        <dbReference type="EMBL" id="EPH40353.1"/>
    </source>
</evidence>
<comment type="caution">
    <text evidence="2">The sequence shown here is derived from an EMBL/GenBank/DDBJ whole genome shotgun (WGS) entry which is preliminary data.</text>
</comment>
<protein>
    <recommendedName>
        <fullName evidence="4">Helix-turn-helix domain-containing protein</fullName>
    </recommendedName>
</protein>
<name>S3ZB42_9ACTN</name>
<organism evidence="2 3">
    <name type="scientific">Streptomyces aurantiacus JA 4570</name>
    <dbReference type="NCBI Taxonomy" id="1286094"/>
    <lineage>
        <taxon>Bacteria</taxon>
        <taxon>Bacillati</taxon>
        <taxon>Actinomycetota</taxon>
        <taxon>Actinomycetes</taxon>
        <taxon>Kitasatosporales</taxon>
        <taxon>Streptomycetaceae</taxon>
        <taxon>Streptomyces</taxon>
        <taxon>Streptomyces aurantiacus group</taxon>
    </lineage>
</organism>
<gene>
    <name evidence="2" type="ORF">STRAU_6616</name>
</gene>
<dbReference type="EMBL" id="AOPZ01000422">
    <property type="protein sequence ID" value="EPH40353.1"/>
    <property type="molecule type" value="Genomic_DNA"/>
</dbReference>
<sequence length="262" mass="27642">MWDHATARGTARTVLLAIADKANTDAVAYAGTAMLVQRTRAARSTVRDAVDALLDSGELAVVQGVTGPRGETVYHLPLVADHTRTDGAEKRSGPDSGPDRGPAPWGPESGTEEGWNPARGGAGTGPQNKKNRKEREAQQQPRANAPACSLLISELHPLGAALASAGVAVRWSLGLGEQRDVWRLVQQHGVEALVELAARRTQPGTEPKPARYWMRVWGDLNRAPSAHPGSNVVALRSPGPAAYTDNLAAGLALLKAQKEGTS</sequence>
<proteinExistence type="predicted"/>
<reference evidence="2 3" key="1">
    <citation type="submission" date="2013-02" db="EMBL/GenBank/DDBJ databases">
        <title>Draft Genome Sequence of Streptomyces aurantiacus, Which Produces Setomimycin.</title>
        <authorList>
            <person name="Gruening B.A."/>
            <person name="Praeg A."/>
            <person name="Erxleben A."/>
            <person name="Guenther S."/>
            <person name="Mueller M."/>
        </authorList>
    </citation>
    <scope>NUCLEOTIDE SEQUENCE [LARGE SCALE GENOMIC DNA]</scope>
    <source>
        <strain evidence="2 3">JA 4570</strain>
    </source>
</reference>